<keyword evidence="3" id="KW-1185">Reference proteome</keyword>
<feature type="coiled-coil region" evidence="1">
    <location>
        <begin position="310"/>
        <end position="358"/>
    </location>
</feature>
<dbReference type="AlphaFoldDB" id="A0A3D8QIY6"/>
<evidence type="ECO:0000313" key="3">
    <source>
        <dbReference type="Proteomes" id="UP000256690"/>
    </source>
</evidence>
<dbReference type="Proteomes" id="UP000256690">
    <property type="component" value="Unassembled WGS sequence"/>
</dbReference>
<comment type="caution">
    <text evidence="2">The sequence shown here is derived from an EMBL/GenBank/DDBJ whole genome shotgun (WGS) entry which is preliminary data.</text>
</comment>
<protein>
    <submittedName>
        <fullName evidence="2">Uncharacterized protein</fullName>
    </submittedName>
</protein>
<keyword evidence="1" id="KW-0175">Coiled coil</keyword>
<proteinExistence type="predicted"/>
<sequence>MQDPWPYPLTFADADPALTNTVEACKAEIMHILTTHGFPTKHHYIWIGLTEITKPEYPNADEENPRTVLKISFVEAPYVPDRLRIDQARDAVAELLAKKGIANIQKVNDTGVNVDVEIVSEICAGAHQQEIMQLVNHTLCNNWCMFWLGLVKHKSNPTIVIYVKPFTIADWSGLARKIKQLLPQDSAVSRDMKVDFLPGILSPPEHTRSEKGVYLDGRMRADGMPTPGTSIAVQGHLERPTGTLGPFVTLTRGDKTWRCALTSQRALGLQLAHKAAGNSGPATNETTSKAGAETKYNILSFAPKDVEQTKEMARDTLRFLKKALHDAEAKQPVKEGHIASLKERVAEAELKKTALDKMPVKLGRVLLSSSSCQISPKARAERANTGRKRVQDWALLELNPEPFNNNKLNYFTTMPRLYPRDTPFNPVTDGPASLLLRPGQPLDDEFGHLSGGKWYFKMGRPTNITSGICNGVPAYVN</sequence>
<organism evidence="2 3">
    <name type="scientific">Aspergillus mulundensis</name>
    <dbReference type="NCBI Taxonomy" id="1810919"/>
    <lineage>
        <taxon>Eukaryota</taxon>
        <taxon>Fungi</taxon>
        <taxon>Dikarya</taxon>
        <taxon>Ascomycota</taxon>
        <taxon>Pezizomycotina</taxon>
        <taxon>Eurotiomycetes</taxon>
        <taxon>Eurotiomycetidae</taxon>
        <taxon>Eurotiales</taxon>
        <taxon>Aspergillaceae</taxon>
        <taxon>Aspergillus</taxon>
        <taxon>Aspergillus subgen. Nidulantes</taxon>
    </lineage>
</organism>
<evidence type="ECO:0000313" key="2">
    <source>
        <dbReference type="EMBL" id="RDW61786.1"/>
    </source>
</evidence>
<dbReference type="GeneID" id="38120828"/>
<dbReference type="RefSeq" id="XP_026598917.1">
    <property type="nucleotide sequence ID" value="XM_026752474.1"/>
</dbReference>
<dbReference type="EMBL" id="PVWQ01000016">
    <property type="protein sequence ID" value="RDW61786.1"/>
    <property type="molecule type" value="Genomic_DNA"/>
</dbReference>
<reference evidence="2 3" key="1">
    <citation type="journal article" date="2018" name="IMA Fungus">
        <title>IMA Genome-F 9: Draft genome sequence of Annulohypoxylon stygium, Aspergillus mulundensis, Berkeleyomyces basicola (syn. Thielaviopsis basicola), Ceratocystis smalleyi, two Cercospora beticola strains, Coleophoma cylindrospora, Fusarium fracticaudum, Phialophora cf. hyalina, and Morchella septimelata.</title>
        <authorList>
            <person name="Wingfield B.D."/>
            <person name="Bills G.F."/>
            <person name="Dong Y."/>
            <person name="Huang W."/>
            <person name="Nel W.J."/>
            <person name="Swalarsk-Parry B.S."/>
            <person name="Vaghefi N."/>
            <person name="Wilken P.M."/>
            <person name="An Z."/>
            <person name="de Beer Z.W."/>
            <person name="De Vos L."/>
            <person name="Chen L."/>
            <person name="Duong T.A."/>
            <person name="Gao Y."/>
            <person name="Hammerbacher A."/>
            <person name="Kikkert J.R."/>
            <person name="Li Y."/>
            <person name="Li H."/>
            <person name="Li K."/>
            <person name="Li Q."/>
            <person name="Liu X."/>
            <person name="Ma X."/>
            <person name="Naidoo K."/>
            <person name="Pethybridge S.J."/>
            <person name="Sun J."/>
            <person name="Steenkamp E.T."/>
            <person name="van der Nest M.A."/>
            <person name="van Wyk S."/>
            <person name="Wingfield M.J."/>
            <person name="Xiong C."/>
            <person name="Yue Q."/>
            <person name="Zhang X."/>
        </authorList>
    </citation>
    <scope>NUCLEOTIDE SEQUENCE [LARGE SCALE GENOMIC DNA]</scope>
    <source>
        <strain evidence="2 3">DSM 5745</strain>
    </source>
</reference>
<accession>A0A3D8QIY6</accession>
<evidence type="ECO:0000256" key="1">
    <source>
        <dbReference type="SAM" id="Coils"/>
    </source>
</evidence>
<dbReference type="OrthoDB" id="5414143at2759"/>
<gene>
    <name evidence="2" type="ORF">DSM5745_10458</name>
</gene>
<name>A0A3D8QIY6_9EURO</name>